<sequence length="32" mass="3724">MNISILAIIDGRHPYQEGSEVFLMKKWSPTFD</sequence>
<evidence type="ECO:0000313" key="2">
    <source>
        <dbReference type="Proteomes" id="UP001152798"/>
    </source>
</evidence>
<protein>
    <submittedName>
        <fullName evidence="1">Uncharacterized protein</fullName>
    </submittedName>
</protein>
<reference evidence="1" key="1">
    <citation type="submission" date="2022-01" db="EMBL/GenBank/DDBJ databases">
        <authorList>
            <person name="King R."/>
        </authorList>
    </citation>
    <scope>NUCLEOTIDE SEQUENCE</scope>
</reference>
<organism evidence="1 2">
    <name type="scientific">Nezara viridula</name>
    <name type="common">Southern green stink bug</name>
    <name type="synonym">Cimex viridulus</name>
    <dbReference type="NCBI Taxonomy" id="85310"/>
    <lineage>
        <taxon>Eukaryota</taxon>
        <taxon>Metazoa</taxon>
        <taxon>Ecdysozoa</taxon>
        <taxon>Arthropoda</taxon>
        <taxon>Hexapoda</taxon>
        <taxon>Insecta</taxon>
        <taxon>Pterygota</taxon>
        <taxon>Neoptera</taxon>
        <taxon>Paraneoptera</taxon>
        <taxon>Hemiptera</taxon>
        <taxon>Heteroptera</taxon>
        <taxon>Panheteroptera</taxon>
        <taxon>Pentatomomorpha</taxon>
        <taxon>Pentatomoidea</taxon>
        <taxon>Pentatomidae</taxon>
        <taxon>Pentatominae</taxon>
        <taxon>Nezara</taxon>
    </lineage>
</organism>
<proteinExistence type="predicted"/>
<name>A0A9P0MU32_NEZVI</name>
<dbReference type="Proteomes" id="UP001152798">
    <property type="component" value="Chromosome 6"/>
</dbReference>
<dbReference type="EMBL" id="OV725082">
    <property type="protein sequence ID" value="CAH1404515.1"/>
    <property type="molecule type" value="Genomic_DNA"/>
</dbReference>
<dbReference type="AlphaFoldDB" id="A0A9P0MU32"/>
<keyword evidence="2" id="KW-1185">Reference proteome</keyword>
<evidence type="ECO:0000313" key="1">
    <source>
        <dbReference type="EMBL" id="CAH1404515.1"/>
    </source>
</evidence>
<gene>
    <name evidence="1" type="ORF">NEZAVI_LOCUS12915</name>
</gene>
<accession>A0A9P0MU32</accession>